<gene>
    <name evidence="7" type="ORF">HK103_006839</name>
</gene>
<feature type="domain" description="Rab3GAP catalytic subunit conserved" evidence="6">
    <location>
        <begin position="403"/>
        <end position="464"/>
    </location>
</feature>
<dbReference type="PANTHER" id="PTHR21422">
    <property type="entry name" value="RAB3 GTPASE-ACTIVATING PROTEIN CATALYTIC SUBUNIT"/>
    <property type="match status" value="1"/>
</dbReference>
<dbReference type="GO" id="GO:0005737">
    <property type="term" value="C:cytoplasm"/>
    <property type="evidence" value="ECO:0007669"/>
    <property type="project" value="UniProtKB-SubCell"/>
</dbReference>
<keyword evidence="4" id="KW-0343">GTPase activation</keyword>
<evidence type="ECO:0000256" key="5">
    <source>
        <dbReference type="ARBA" id="ARBA00022490"/>
    </source>
</evidence>
<dbReference type="PANTHER" id="PTHR21422:SF9">
    <property type="entry name" value="RAB3 GTPASE-ACTIVATING PROTEIN CATALYTIC SUBUNIT"/>
    <property type="match status" value="1"/>
</dbReference>
<organism evidence="7 8">
    <name type="scientific">Boothiomyces macroporosus</name>
    <dbReference type="NCBI Taxonomy" id="261099"/>
    <lineage>
        <taxon>Eukaryota</taxon>
        <taxon>Fungi</taxon>
        <taxon>Fungi incertae sedis</taxon>
        <taxon>Chytridiomycota</taxon>
        <taxon>Chytridiomycota incertae sedis</taxon>
        <taxon>Chytridiomycetes</taxon>
        <taxon>Rhizophydiales</taxon>
        <taxon>Terramycetaceae</taxon>
        <taxon>Boothiomyces</taxon>
    </lineage>
</organism>
<dbReference type="InterPro" id="IPR045700">
    <property type="entry name" value="Rab3GAP1"/>
</dbReference>
<name>A0AAD5UCY1_9FUNG</name>
<evidence type="ECO:0000256" key="2">
    <source>
        <dbReference type="ARBA" id="ARBA00008856"/>
    </source>
</evidence>
<accession>A0AAD5UCY1</accession>
<keyword evidence="8" id="KW-1185">Reference proteome</keyword>
<comment type="caution">
    <text evidence="7">The sequence shown here is derived from an EMBL/GenBank/DDBJ whole genome shotgun (WGS) entry which is preliminary data.</text>
</comment>
<comment type="subcellular location">
    <subcellularLocation>
        <location evidence="1">Cytoplasm</location>
    </subcellularLocation>
</comment>
<evidence type="ECO:0000256" key="3">
    <source>
        <dbReference type="ARBA" id="ARBA00015817"/>
    </source>
</evidence>
<dbReference type="EMBL" id="JADGKB010000078">
    <property type="protein sequence ID" value="KAJ3254764.1"/>
    <property type="molecule type" value="Genomic_DNA"/>
</dbReference>
<dbReference type="Pfam" id="PF13890">
    <property type="entry name" value="Rab3-GTPase_cat"/>
    <property type="match status" value="1"/>
</dbReference>
<evidence type="ECO:0000256" key="4">
    <source>
        <dbReference type="ARBA" id="ARBA00022468"/>
    </source>
</evidence>
<sequence length="583" mass="68253">MNEFEFVDHTFATQLEKTVMELSLYLEPRIKERQTILHNFQYNQKGFVKSMEINGQYSIVFQCESLSLMKLVMKGFDVPFFLEKDHRYKRIYKGYQYGETLKEINILVLSFAPSIDYSQYFPKSKLIRRVKKYKKVVHYEHELFNLSFIVSAQENIQIPKEKGQSKTTSKTDLSKSKSEFAITPADDLIKMESTEKLPESNIQTDLTNVNELEKSSTKKDLKLDINIIENGITQIFKPSQKQTRIPGHYDFYEYDISNLFINTFSENITSETIKKLRFLNRTVPKGSLLWNLAKLIIKIKKTEIDPNSVIQSIYNQLLIRLFSNKPIPNLLNCTCKDPCECIGLQHILLHQKISMINVCLKRRKDRESDLIENYEKVEINSWKSDASFELLELKFDGRKSKLDDDLYIPETQPPTVLTSDLIDNFQEELLSVENPTLLQTQHLESDIQSFKAANPNCKFIDFVKMQGNCLWKRLFDSNPPVPCKYQKPIFDIDKQMSMVEEYLEQCDIITELNPIYELILADEFNIPIDNIKDIENIVIEKWKQGFEGFSDKDLVQEEDYYHDGSIVTKGQEFSITRIKVIEF</sequence>
<proteinExistence type="inferred from homology"/>
<evidence type="ECO:0000259" key="6">
    <source>
        <dbReference type="Pfam" id="PF13890"/>
    </source>
</evidence>
<dbReference type="InterPro" id="IPR026147">
    <property type="entry name" value="Rab3GAP1_conserved"/>
</dbReference>
<dbReference type="GO" id="GO:0005096">
    <property type="term" value="F:GTPase activator activity"/>
    <property type="evidence" value="ECO:0007669"/>
    <property type="project" value="UniProtKB-KW"/>
</dbReference>
<reference evidence="7" key="1">
    <citation type="submission" date="2020-05" db="EMBL/GenBank/DDBJ databases">
        <title>Phylogenomic resolution of chytrid fungi.</title>
        <authorList>
            <person name="Stajich J.E."/>
            <person name="Amses K."/>
            <person name="Simmons R."/>
            <person name="Seto K."/>
            <person name="Myers J."/>
            <person name="Bonds A."/>
            <person name="Quandt C.A."/>
            <person name="Barry K."/>
            <person name="Liu P."/>
            <person name="Grigoriev I."/>
            <person name="Longcore J.E."/>
            <person name="James T.Y."/>
        </authorList>
    </citation>
    <scope>NUCLEOTIDE SEQUENCE</scope>
    <source>
        <strain evidence="7">PLAUS21</strain>
    </source>
</reference>
<dbReference type="AlphaFoldDB" id="A0AAD5UCY1"/>
<protein>
    <recommendedName>
        <fullName evidence="3">Rab3 GTPase-activating protein catalytic subunit</fullName>
    </recommendedName>
</protein>
<evidence type="ECO:0000256" key="1">
    <source>
        <dbReference type="ARBA" id="ARBA00004496"/>
    </source>
</evidence>
<dbReference type="Proteomes" id="UP001210925">
    <property type="component" value="Unassembled WGS sequence"/>
</dbReference>
<comment type="similarity">
    <text evidence="2">Belongs to the Rab3-GAP catalytic subunit family.</text>
</comment>
<evidence type="ECO:0000313" key="7">
    <source>
        <dbReference type="EMBL" id="KAJ3254764.1"/>
    </source>
</evidence>
<evidence type="ECO:0000313" key="8">
    <source>
        <dbReference type="Proteomes" id="UP001210925"/>
    </source>
</evidence>
<keyword evidence="5" id="KW-0963">Cytoplasm</keyword>